<evidence type="ECO:0000256" key="2">
    <source>
        <dbReference type="ARBA" id="ARBA00006574"/>
    </source>
</evidence>
<feature type="transmembrane region" description="Helical" evidence="10">
    <location>
        <begin position="298"/>
        <end position="317"/>
    </location>
</feature>
<dbReference type="eggNOG" id="ENOG502QPZ5">
    <property type="taxonomic scope" value="Eukaryota"/>
</dbReference>
<evidence type="ECO:0000256" key="7">
    <source>
        <dbReference type="ARBA" id="ARBA00023265"/>
    </source>
</evidence>
<keyword evidence="7 8" id="KW-0568">Pathogenesis-related protein</keyword>
<dbReference type="PANTHER" id="PTHR31942:SF53">
    <property type="entry name" value="MLO-LIKE PROTEIN 5-RELATED"/>
    <property type="match status" value="1"/>
</dbReference>
<keyword evidence="6 8" id="KW-0472">Membrane</keyword>
<dbReference type="GO" id="GO:0005516">
    <property type="term" value="F:calmodulin binding"/>
    <property type="evidence" value="ECO:0007669"/>
    <property type="project" value="UniProtKB-KW"/>
</dbReference>
<dbReference type="STRING" id="71139.A0A059BXG8"/>
<feature type="transmembrane region" description="Helical" evidence="10">
    <location>
        <begin position="418"/>
        <end position="446"/>
    </location>
</feature>
<feature type="compositionally biased region" description="Gly residues" evidence="9">
    <location>
        <begin position="113"/>
        <end position="135"/>
    </location>
</feature>
<name>A0A059BXG8_EUCGR</name>
<protein>
    <recommendedName>
        <fullName evidence="8">MLO-like protein</fullName>
    </recommendedName>
</protein>
<evidence type="ECO:0000256" key="8">
    <source>
        <dbReference type="RuleBase" id="RU280816"/>
    </source>
</evidence>
<evidence type="ECO:0000256" key="1">
    <source>
        <dbReference type="ARBA" id="ARBA00004141"/>
    </source>
</evidence>
<keyword evidence="3 8" id="KW-0812">Transmembrane</keyword>
<evidence type="ECO:0000313" key="11">
    <source>
        <dbReference type="EMBL" id="KCW70340.1"/>
    </source>
</evidence>
<feature type="compositionally biased region" description="Polar residues" evidence="9">
    <location>
        <begin position="522"/>
        <end position="531"/>
    </location>
</feature>
<proteinExistence type="inferred from homology"/>
<evidence type="ECO:0000256" key="9">
    <source>
        <dbReference type="SAM" id="MobiDB-lite"/>
    </source>
</evidence>
<feature type="region of interest" description="Disordered" evidence="9">
    <location>
        <begin position="107"/>
        <end position="137"/>
    </location>
</feature>
<feature type="transmembrane region" description="Helical" evidence="10">
    <location>
        <begin position="382"/>
        <end position="406"/>
    </location>
</feature>
<dbReference type="GO" id="GO:0016020">
    <property type="term" value="C:membrane"/>
    <property type="evidence" value="ECO:0007669"/>
    <property type="project" value="UniProtKB-SubCell"/>
</dbReference>
<sequence length="559" mass="62167">MAGGGATAGSRELDQTPTWAVSAVCASIVLISILLEKVLHSVGSIFRKRRKAAMLEALEKLKGELMVLGFISLLLTFGQTYIAKVCIPERAADTMLPCPLAQSNHHGDNAAGDKGGGGGGGGGEEAEAGEGGGSSSGEHHRRLLWFAHRVLAAESGGAGCKAGYVSMVSVNALHQLHIFIFFLAVFHVLYSAVTMTLGRLKIRGWKEWERETMTDFEFLNDPSRFRLTHETSFVREHSHLGNKTPCLFYVVCFFRQFFRAVRRADYLTMRHGFITVHLAPGSKFDFQKYIKRSLEDDFKVVVGISPLLWASVVIFLLLNVYGWQAMFWLSILPVVVILAVGTKLQSIITQMALEIQERHAVVQGIPLVQVSDRHFWFHWPQLVLYLIHFVLFQNAFEITYFFWIWYEFGLKSCFHDNFTLVLIRVALGVGVQILCSYSTLPLYALVTQMGSTMKRSIFDDQTSKALKQWHKNALKKKTDGKTELSTRTLGGSPGDSPEHSPMHAQQPHPTKIRPSDNDARSLDNNAASITASVDVPGERNTQNNDKGSPFGQHDLLSGP</sequence>
<evidence type="ECO:0000256" key="6">
    <source>
        <dbReference type="ARBA" id="ARBA00023136"/>
    </source>
</evidence>
<evidence type="ECO:0000256" key="5">
    <source>
        <dbReference type="ARBA" id="ARBA00022989"/>
    </source>
</evidence>
<comment type="domain">
    <text evidence="8">The C-terminus contains a calmodulin-binding domain, which binds calmodulin in a calcium-dependent fashion.</text>
</comment>
<gene>
    <name evidence="8" type="primary">MLO</name>
    <name evidence="11" type="ORF">EUGRSUZ_F03583</name>
</gene>
<dbReference type="InterPro" id="IPR004326">
    <property type="entry name" value="Mlo"/>
</dbReference>
<feature type="transmembrane region" description="Helical" evidence="10">
    <location>
        <begin position="61"/>
        <end position="82"/>
    </location>
</feature>
<dbReference type="AlphaFoldDB" id="A0A059BXG8"/>
<comment type="function">
    <text evidence="8">May be involved in modulation of pathogen defense and leaf cell death.</text>
</comment>
<dbReference type="InParanoid" id="A0A059BXG8"/>
<reference evidence="11" key="1">
    <citation type="submission" date="2013-07" db="EMBL/GenBank/DDBJ databases">
        <title>The genome of Eucalyptus grandis.</title>
        <authorList>
            <person name="Schmutz J."/>
            <person name="Hayes R."/>
            <person name="Myburg A."/>
            <person name="Tuskan G."/>
            <person name="Grattapaglia D."/>
            <person name="Rokhsar D.S."/>
        </authorList>
    </citation>
    <scope>NUCLEOTIDE SEQUENCE</scope>
    <source>
        <tissue evidence="11">Leaf extractions</tissue>
    </source>
</reference>
<dbReference type="EMBL" id="KK198758">
    <property type="protein sequence ID" value="KCW70340.1"/>
    <property type="molecule type" value="Genomic_DNA"/>
</dbReference>
<keyword evidence="8" id="KW-0112">Calmodulin-binding</keyword>
<accession>A0A059BXG8</accession>
<evidence type="ECO:0000256" key="10">
    <source>
        <dbReference type="SAM" id="Phobius"/>
    </source>
</evidence>
<dbReference type="PANTHER" id="PTHR31942">
    <property type="entry name" value="MLO-LIKE PROTEIN 1"/>
    <property type="match status" value="1"/>
</dbReference>
<dbReference type="OMA" id="EHEYEAS"/>
<comment type="similarity">
    <text evidence="2 8">Belongs to the MLO family.</text>
</comment>
<organism evidence="11">
    <name type="scientific">Eucalyptus grandis</name>
    <name type="common">Flooded gum</name>
    <dbReference type="NCBI Taxonomy" id="71139"/>
    <lineage>
        <taxon>Eukaryota</taxon>
        <taxon>Viridiplantae</taxon>
        <taxon>Streptophyta</taxon>
        <taxon>Embryophyta</taxon>
        <taxon>Tracheophyta</taxon>
        <taxon>Spermatophyta</taxon>
        <taxon>Magnoliopsida</taxon>
        <taxon>eudicotyledons</taxon>
        <taxon>Gunneridae</taxon>
        <taxon>Pentapetalae</taxon>
        <taxon>rosids</taxon>
        <taxon>malvids</taxon>
        <taxon>Myrtales</taxon>
        <taxon>Myrtaceae</taxon>
        <taxon>Myrtoideae</taxon>
        <taxon>Eucalypteae</taxon>
        <taxon>Eucalyptus</taxon>
    </lineage>
</organism>
<evidence type="ECO:0000256" key="4">
    <source>
        <dbReference type="ARBA" id="ARBA00022821"/>
    </source>
</evidence>
<dbReference type="Pfam" id="PF03094">
    <property type="entry name" value="Mlo"/>
    <property type="match status" value="1"/>
</dbReference>
<evidence type="ECO:0000256" key="3">
    <source>
        <dbReference type="ARBA" id="ARBA00022692"/>
    </source>
</evidence>
<feature type="transmembrane region" description="Helical" evidence="10">
    <location>
        <begin position="19"/>
        <end position="40"/>
    </location>
</feature>
<keyword evidence="4 8" id="KW-0611">Plant defense</keyword>
<feature type="transmembrane region" description="Helical" evidence="10">
    <location>
        <begin position="176"/>
        <end position="197"/>
    </location>
</feature>
<feature type="transmembrane region" description="Helical" evidence="10">
    <location>
        <begin position="323"/>
        <end position="341"/>
    </location>
</feature>
<feature type="region of interest" description="Disordered" evidence="9">
    <location>
        <begin position="472"/>
        <end position="559"/>
    </location>
</feature>
<keyword evidence="5 8" id="KW-1133">Transmembrane helix</keyword>
<dbReference type="GO" id="GO:0006952">
    <property type="term" value="P:defense response"/>
    <property type="evidence" value="ECO:0007669"/>
    <property type="project" value="UniProtKB-KW"/>
</dbReference>
<dbReference type="Gramene" id="KCW70340">
    <property type="protein sequence ID" value="KCW70340"/>
    <property type="gene ID" value="EUGRSUZ_F03583"/>
</dbReference>
<comment type="subcellular location">
    <subcellularLocation>
        <location evidence="1 8">Membrane</location>
        <topology evidence="1 8">Multi-pass membrane protein</topology>
    </subcellularLocation>
</comment>